<dbReference type="InterPro" id="IPR052189">
    <property type="entry name" value="L-asp_N-monooxygenase_NS-form"/>
</dbReference>
<dbReference type="InterPro" id="IPR038732">
    <property type="entry name" value="HpyO/CreE_NAD-binding"/>
</dbReference>
<accession>A0ABT3GH21</accession>
<dbReference type="Pfam" id="PF13454">
    <property type="entry name" value="NAD_binding_9"/>
    <property type="match status" value="1"/>
</dbReference>
<dbReference type="Proteomes" id="UP001320876">
    <property type="component" value="Unassembled WGS sequence"/>
</dbReference>
<name>A0ABT3GH21_9BACT</name>
<dbReference type="InterPro" id="IPR036188">
    <property type="entry name" value="FAD/NAD-bd_sf"/>
</dbReference>
<organism evidence="2 3">
    <name type="scientific">Luteolibacter arcticus</name>
    <dbReference type="NCBI Taxonomy" id="1581411"/>
    <lineage>
        <taxon>Bacteria</taxon>
        <taxon>Pseudomonadati</taxon>
        <taxon>Verrucomicrobiota</taxon>
        <taxon>Verrucomicrobiia</taxon>
        <taxon>Verrucomicrobiales</taxon>
        <taxon>Verrucomicrobiaceae</taxon>
        <taxon>Luteolibacter</taxon>
    </lineage>
</organism>
<dbReference type="PANTHER" id="PTHR40254">
    <property type="entry name" value="BLR0577 PROTEIN"/>
    <property type="match status" value="1"/>
</dbReference>
<dbReference type="PANTHER" id="PTHR40254:SF1">
    <property type="entry name" value="BLR0577 PROTEIN"/>
    <property type="match status" value="1"/>
</dbReference>
<sequence length="602" mass="67120">MSSQVNLAIIGSGPSAIYLLKHILDEGGLLKECLSGISIFEKSQLTGMGMPYSPLTTDRFNLANISSEELPELPVSLVDWLHTLDPADLQALGMEDEEISADKIYPRLVLGQYLHSQYQILLSRLGELGIKVREYPGCEVRDLQDDPPGGKVTLVTAHGESHDFEKVIIATGHHWTEQDRPETGYYASPWPITKLIPEEGCHYNFAIGTLGASLSAFDVISSLAHRQGRFIREAGKLRFEPAPETEEFKIVMHAMHGWLPHLQFDQEEPLRDIYRHVSREELLGLINEAGFLRLEEYFDKVCRPALIKAFTKDGMTEMVRKLEDREFALADFVETMNDKHDYSNAFEGMRHEMVEARKSVLGHKPIHWKEVIDDLMYTLNFHAGLMPAEDHLVLRSLVMPFLMSVIAAMPLESGEILLALYDAGKVGIVSGKASVAEEADEEGATTLSIEDEEGRETRVSYRIFVECGGQKPLDLSDYPFPNLVDRGVARKARASFADPSSGPEQAEDKKEHLFHEDGEALYHLGGVDVDGSYRLVGSEGQGNPRLCDVAFPHISGVRPYSYGLQCCSDTAAIMIQAWVQELGGEGSPSDDPQEVTRIYEEI</sequence>
<evidence type="ECO:0000313" key="2">
    <source>
        <dbReference type="EMBL" id="MCW1922913.1"/>
    </source>
</evidence>
<dbReference type="RefSeq" id="WP_264487019.1">
    <property type="nucleotide sequence ID" value="NZ_JAPDDT010000003.1"/>
</dbReference>
<comment type="caution">
    <text evidence="2">The sequence shown here is derived from an EMBL/GenBank/DDBJ whole genome shotgun (WGS) entry which is preliminary data.</text>
</comment>
<keyword evidence="3" id="KW-1185">Reference proteome</keyword>
<dbReference type="SUPFAM" id="SSF51905">
    <property type="entry name" value="FAD/NAD(P)-binding domain"/>
    <property type="match status" value="1"/>
</dbReference>
<gene>
    <name evidence="2" type="ORF">OKA05_10150</name>
</gene>
<feature type="domain" description="FAD-dependent urate hydroxylase HpyO/Asp monooxygenase CreE-like FAD/NAD(P)-binding" evidence="1">
    <location>
        <begin position="8"/>
        <end position="173"/>
    </location>
</feature>
<proteinExistence type="predicted"/>
<dbReference type="EMBL" id="JAPDDT010000003">
    <property type="protein sequence ID" value="MCW1922913.1"/>
    <property type="molecule type" value="Genomic_DNA"/>
</dbReference>
<reference evidence="2 3" key="1">
    <citation type="submission" date="2022-10" db="EMBL/GenBank/DDBJ databases">
        <title>Luteolibacter arcticus strain CCTCC AB 2014275, whole genome shotgun sequencing project.</title>
        <authorList>
            <person name="Zhao G."/>
            <person name="Shen L."/>
        </authorList>
    </citation>
    <scope>NUCLEOTIDE SEQUENCE [LARGE SCALE GENOMIC DNA]</scope>
    <source>
        <strain evidence="2 3">CCTCC AB 2014275</strain>
    </source>
</reference>
<protein>
    <submittedName>
        <fullName evidence="2">FAD/NAD(P)-binding protein</fullName>
    </submittedName>
</protein>
<evidence type="ECO:0000259" key="1">
    <source>
        <dbReference type="Pfam" id="PF13454"/>
    </source>
</evidence>
<evidence type="ECO:0000313" key="3">
    <source>
        <dbReference type="Proteomes" id="UP001320876"/>
    </source>
</evidence>